<comment type="caution">
    <text evidence="1">The sequence shown here is derived from an EMBL/GenBank/DDBJ whole genome shotgun (WGS) entry which is preliminary data.</text>
</comment>
<reference evidence="1 2" key="1">
    <citation type="submission" date="2024-01" db="EMBL/GenBank/DDBJ databases">
        <title>Genome assemblies of Stephania.</title>
        <authorList>
            <person name="Yang L."/>
        </authorList>
    </citation>
    <scope>NUCLEOTIDE SEQUENCE [LARGE SCALE GENOMIC DNA]</scope>
    <source>
        <strain evidence="1">YNDBR</strain>
        <tissue evidence="1">Leaf</tissue>
    </source>
</reference>
<evidence type="ECO:0000313" key="1">
    <source>
        <dbReference type="EMBL" id="KAK9151751.1"/>
    </source>
</evidence>
<dbReference type="Proteomes" id="UP001420932">
    <property type="component" value="Unassembled WGS sequence"/>
</dbReference>
<proteinExistence type="predicted"/>
<dbReference type="EMBL" id="JBBNAF010000004">
    <property type="protein sequence ID" value="KAK9151751.1"/>
    <property type="molecule type" value="Genomic_DNA"/>
</dbReference>
<organism evidence="1 2">
    <name type="scientific">Stephania yunnanensis</name>
    <dbReference type="NCBI Taxonomy" id="152371"/>
    <lineage>
        <taxon>Eukaryota</taxon>
        <taxon>Viridiplantae</taxon>
        <taxon>Streptophyta</taxon>
        <taxon>Embryophyta</taxon>
        <taxon>Tracheophyta</taxon>
        <taxon>Spermatophyta</taxon>
        <taxon>Magnoliopsida</taxon>
        <taxon>Ranunculales</taxon>
        <taxon>Menispermaceae</taxon>
        <taxon>Menispermoideae</taxon>
        <taxon>Cissampelideae</taxon>
        <taxon>Stephania</taxon>
    </lineage>
</organism>
<dbReference type="AlphaFoldDB" id="A0AAP0PSX1"/>
<name>A0AAP0PSX1_9MAGN</name>
<protein>
    <submittedName>
        <fullName evidence="1">Uncharacterized protein</fullName>
    </submittedName>
</protein>
<gene>
    <name evidence="1" type="ORF">Syun_010060</name>
</gene>
<keyword evidence="2" id="KW-1185">Reference proteome</keyword>
<accession>A0AAP0PSX1</accession>
<evidence type="ECO:0000313" key="2">
    <source>
        <dbReference type="Proteomes" id="UP001420932"/>
    </source>
</evidence>
<sequence length="90" mass="9937">MLEPSAQNILKWSINLPSISIRSMVNTISLSNAHSVGVKKQAVSTSGATLTRTSSHEYDDINKGAVTEFKYQVIECLIFSHHSQNSYSTH</sequence>